<evidence type="ECO:0000259" key="1">
    <source>
        <dbReference type="Pfam" id="PF08240"/>
    </source>
</evidence>
<dbReference type="SUPFAM" id="SSF50129">
    <property type="entry name" value="GroES-like"/>
    <property type="match status" value="1"/>
</dbReference>
<dbReference type="AlphaFoldDB" id="A0A0A2XBQ6"/>
<proteinExistence type="predicted"/>
<sequence>MHALGLNRAEMMYREGAYVIDPVFPATLGYAGAGVVVAVGDDAGEFQIGDKVSV</sequence>
<dbReference type="Pfam" id="PF08240">
    <property type="entry name" value="ADH_N"/>
    <property type="match status" value="1"/>
</dbReference>
<comment type="caution">
    <text evidence="2">The sequence shown here is derived from an EMBL/GenBank/DDBJ whole genome shotgun (WGS) entry which is preliminary data.</text>
</comment>
<evidence type="ECO:0000313" key="3">
    <source>
        <dbReference type="Proteomes" id="UP000030418"/>
    </source>
</evidence>
<feature type="domain" description="Alcohol dehydrogenase-like N-terminal" evidence="1">
    <location>
        <begin position="1"/>
        <end position="53"/>
    </location>
</feature>
<gene>
    <name evidence="2" type="ORF">P375_11765</name>
</gene>
<dbReference type="Gene3D" id="3.90.180.10">
    <property type="entry name" value="Medium-chain alcohol dehydrogenases, catalytic domain"/>
    <property type="match status" value="1"/>
</dbReference>
<dbReference type="Proteomes" id="UP000030418">
    <property type="component" value="Unassembled WGS sequence"/>
</dbReference>
<organism evidence="2 3">
    <name type="scientific">Gallibacterium genomosp. 2</name>
    <dbReference type="NCBI Taxonomy" id="155517"/>
    <lineage>
        <taxon>Bacteria</taxon>
        <taxon>Pseudomonadati</taxon>
        <taxon>Pseudomonadota</taxon>
        <taxon>Gammaproteobacteria</taxon>
        <taxon>Pasteurellales</taxon>
        <taxon>Pasteurellaceae</taxon>
        <taxon>Gallibacterium</taxon>
    </lineage>
</organism>
<protein>
    <submittedName>
        <fullName evidence="2">Alcohol dehydrogenase</fullName>
    </submittedName>
</protein>
<reference evidence="2 3" key="1">
    <citation type="submission" date="2014-08" db="EMBL/GenBank/DDBJ databases">
        <title>Chaperone-usher fimbriae in a diverse selection of Gallibacterium genomes.</title>
        <authorList>
            <person name="Kudirkiene E."/>
            <person name="Bager R.J."/>
            <person name="Johnson T.J."/>
            <person name="Bojesen A.M."/>
        </authorList>
    </citation>
    <scope>NUCLEOTIDE SEQUENCE [LARGE SCALE GENOMIC DNA]</scope>
    <source>
        <strain evidence="2 3">CCM5976</strain>
    </source>
</reference>
<name>A0A0A2XBQ6_9PAST</name>
<keyword evidence="3" id="KW-1185">Reference proteome</keyword>
<dbReference type="EMBL" id="JPXY01000067">
    <property type="protein sequence ID" value="KGQ29831.1"/>
    <property type="molecule type" value="Genomic_DNA"/>
</dbReference>
<accession>A0A0A2XBQ6</accession>
<dbReference type="InterPro" id="IPR011032">
    <property type="entry name" value="GroES-like_sf"/>
</dbReference>
<evidence type="ECO:0000313" key="2">
    <source>
        <dbReference type="EMBL" id="KGQ29831.1"/>
    </source>
</evidence>
<dbReference type="InterPro" id="IPR013154">
    <property type="entry name" value="ADH-like_N"/>
</dbReference>